<evidence type="ECO:0000256" key="1">
    <source>
        <dbReference type="ARBA" id="ARBA00022741"/>
    </source>
</evidence>
<dbReference type="PRINTS" id="PR00959">
    <property type="entry name" value="MEVGALKINASE"/>
</dbReference>
<reference evidence="6" key="1">
    <citation type="submission" date="2014-11" db="EMBL/GenBank/DDBJ databases">
        <authorList>
            <person name="Otto D Thomas"/>
            <person name="Naeem Raeece"/>
        </authorList>
    </citation>
    <scope>NUCLEOTIDE SEQUENCE</scope>
</reference>
<feature type="domain" description="GHMP kinase N-terminal" evidence="4">
    <location>
        <begin position="519"/>
        <end position="600"/>
    </location>
</feature>
<protein>
    <submittedName>
        <fullName evidence="6">Uncharacterized protein</fullName>
    </submittedName>
</protein>
<feature type="compositionally biased region" description="Polar residues" evidence="3">
    <location>
        <begin position="794"/>
        <end position="809"/>
    </location>
</feature>
<dbReference type="Pfam" id="PF08544">
    <property type="entry name" value="GHMP_kinases_C"/>
    <property type="match status" value="1"/>
</dbReference>
<feature type="region of interest" description="Disordered" evidence="3">
    <location>
        <begin position="28"/>
        <end position="49"/>
    </location>
</feature>
<dbReference type="InterPro" id="IPR053034">
    <property type="entry name" value="Glucuronokinase-like"/>
</dbReference>
<evidence type="ECO:0000313" key="6">
    <source>
        <dbReference type="EMBL" id="CEM56174.1"/>
    </source>
</evidence>
<feature type="region of interest" description="Disordered" evidence="3">
    <location>
        <begin position="790"/>
        <end position="816"/>
    </location>
</feature>
<organism evidence="6">
    <name type="scientific">Chromera velia CCMP2878</name>
    <dbReference type="NCBI Taxonomy" id="1169474"/>
    <lineage>
        <taxon>Eukaryota</taxon>
        <taxon>Sar</taxon>
        <taxon>Alveolata</taxon>
        <taxon>Colpodellida</taxon>
        <taxon>Chromeraceae</taxon>
        <taxon>Chromera</taxon>
    </lineage>
</organism>
<evidence type="ECO:0000256" key="3">
    <source>
        <dbReference type="SAM" id="MobiDB-lite"/>
    </source>
</evidence>
<dbReference type="SUPFAM" id="SSF54211">
    <property type="entry name" value="Ribosomal protein S5 domain 2-like"/>
    <property type="match status" value="1"/>
</dbReference>
<dbReference type="InterPro" id="IPR006204">
    <property type="entry name" value="GHMP_kinase_N_dom"/>
</dbReference>
<gene>
    <name evidence="6" type="ORF">Cvel_14162</name>
</gene>
<dbReference type="Gene3D" id="3.30.230.10">
    <property type="match status" value="1"/>
</dbReference>
<proteinExistence type="predicted"/>
<evidence type="ECO:0000259" key="5">
    <source>
        <dbReference type="Pfam" id="PF08544"/>
    </source>
</evidence>
<dbReference type="GO" id="GO:0005524">
    <property type="term" value="F:ATP binding"/>
    <property type="evidence" value="ECO:0007669"/>
    <property type="project" value="UniProtKB-KW"/>
</dbReference>
<keyword evidence="1" id="KW-0547">Nucleotide-binding</keyword>
<dbReference type="PANTHER" id="PTHR38710:SF1">
    <property type="entry name" value="WITH PUTATIVE URIDYL PYROPHOSPHORYLASE-RELATED"/>
    <property type="match status" value="1"/>
</dbReference>
<name>A0A0G4IG27_9ALVE</name>
<accession>A0A0G4IG27</accession>
<dbReference type="VEuPathDB" id="CryptoDB:Cvel_14162"/>
<keyword evidence="2" id="KW-0067">ATP-binding</keyword>
<evidence type="ECO:0000256" key="2">
    <source>
        <dbReference type="ARBA" id="ARBA00022840"/>
    </source>
</evidence>
<dbReference type="InterPro" id="IPR013750">
    <property type="entry name" value="GHMP_kinase_C_dom"/>
</dbReference>
<dbReference type="SUPFAM" id="SSF55060">
    <property type="entry name" value="GHMP Kinase, C-terminal domain"/>
    <property type="match status" value="1"/>
</dbReference>
<evidence type="ECO:0000259" key="4">
    <source>
        <dbReference type="Pfam" id="PF00288"/>
    </source>
</evidence>
<dbReference type="Gene3D" id="3.90.550.10">
    <property type="entry name" value="Spore Coat Polysaccharide Biosynthesis Protein SpsA, Chain A"/>
    <property type="match status" value="1"/>
</dbReference>
<dbReference type="Gene3D" id="3.30.70.890">
    <property type="entry name" value="GHMP kinase, C-terminal domain"/>
    <property type="match status" value="1"/>
</dbReference>
<dbReference type="PANTHER" id="PTHR38710">
    <property type="entry name" value="WITH PUTATIVE URIDYL PYROPHOSPHORYLASE-RELATED"/>
    <property type="match status" value="1"/>
</dbReference>
<feature type="domain" description="GHMP kinase C-terminal" evidence="5">
    <location>
        <begin position="676"/>
        <end position="760"/>
    </location>
</feature>
<dbReference type="InterPro" id="IPR029044">
    <property type="entry name" value="Nucleotide-diphossugar_trans"/>
</dbReference>
<dbReference type="Pfam" id="PF00288">
    <property type="entry name" value="GHMP_kinases_N"/>
    <property type="match status" value="1"/>
</dbReference>
<feature type="region of interest" description="Disordered" evidence="3">
    <location>
        <begin position="281"/>
        <end position="316"/>
    </location>
</feature>
<sequence>MICVLLCTSWSGLEAQLRQHQLLGLLKGDPPQGAAGGPQSSSSSSSSSSFQFSHLQGFLQSSLGGPSAAGGGTVPRGLLPVAGKSFLDHWWDCISRVREISEVFVVTNGLNYKPIERWAISRGIPVRNVVNNGASGTNPQRGGGSARDLTLAINRASASGKGDMDILAIAADSLFMHEFDIEPVLQFSSRKDGSVLLYFRQQQQQGEGQGQPTHATTTATTPPPANVQPPSPAYPVPPSLARVAVDPTSSVVTCVESCLPPAPPLFGSLSAGAGSKTLLSASSAQPPVAGGRGSLGPESSAGVPGETGGAAGPFASLPPPLQRSSFSLPAELLVPPLFVLQGSLIPKLRLFVAERSGAPLPTTLEEFFEQAVRRDPVFAMRLPAPAAVLGPDASLEDYSKLAKAARPHVQSRRAMPAPPSTPGPEEILRCRAFARVGLVGNPSDGYFGRTIACTISNFWAEAELWASKRVQLLPHPLFDPSSFEGLGDLHTVGKREGYHGGMRVMMATCKKFYEYCTERGIVLPKRNFTARYDTNIPRQVGLSGSSAIITALFRCLMRFHGLTTSDIPQEIQPSVILSVETDELGIAAGLQDRVAQVYEGVVFMDFDRDLLEKRGYGVYERLPIEQLQRLTLFLAYQSEGSDSGRVHSSVRARWESGDESVLSAMRGLADSAVEARRALSEGDEEGLMGIFESNQRTRVDLFGPEVIGERNQRMVDIAREHGCAAKFSGSGGAVVGVCPWSSLSDRERENALREIQNAYEAEDFVFCVLHPQAPLGPDGPPIESLLHHAASPRWSRQGSRNLSVPNSPLGQPAQAAAAAAPSASSIGYLGGVHGVSELSASAALAGAQAALMNPPVGLGLRGQPGKLRSSSVSSSGRASPQSAHVPPGSADREREGGGAGTSVQSRLGRGSVSVVREDSGRGEGWISSEEAGPPSQQTQQAVLRREPSGDIPGWEVHKV</sequence>
<feature type="compositionally biased region" description="Pro residues" evidence="3">
    <location>
        <begin position="221"/>
        <end position="238"/>
    </location>
</feature>
<feature type="compositionally biased region" description="Low complexity" evidence="3">
    <location>
        <begin position="203"/>
        <end position="220"/>
    </location>
</feature>
<dbReference type="InterPro" id="IPR014721">
    <property type="entry name" value="Ribsml_uS5_D2-typ_fold_subgr"/>
</dbReference>
<dbReference type="EMBL" id="CDMZ01005950">
    <property type="protein sequence ID" value="CEM56174.1"/>
    <property type="molecule type" value="Genomic_DNA"/>
</dbReference>
<dbReference type="AlphaFoldDB" id="A0A0G4IG27"/>
<dbReference type="SUPFAM" id="SSF53448">
    <property type="entry name" value="Nucleotide-diphospho-sugar transferases"/>
    <property type="match status" value="1"/>
</dbReference>
<dbReference type="InterPro" id="IPR020568">
    <property type="entry name" value="Ribosomal_Su5_D2-typ_SF"/>
</dbReference>
<feature type="compositionally biased region" description="Low complexity" evidence="3">
    <location>
        <begin position="31"/>
        <end position="49"/>
    </location>
</feature>
<feature type="region of interest" description="Disordered" evidence="3">
    <location>
        <begin position="860"/>
        <end position="959"/>
    </location>
</feature>
<feature type="compositionally biased region" description="Low complexity" evidence="3">
    <location>
        <begin position="869"/>
        <end position="882"/>
    </location>
</feature>
<feature type="region of interest" description="Disordered" evidence="3">
    <location>
        <begin position="203"/>
        <end position="240"/>
    </location>
</feature>
<dbReference type="InterPro" id="IPR036554">
    <property type="entry name" value="GHMP_kinase_C_sf"/>
</dbReference>